<name>A0ABP8YIU0_9ACTN</name>
<dbReference type="Proteomes" id="UP001499882">
    <property type="component" value="Unassembled WGS sequence"/>
</dbReference>
<dbReference type="RefSeq" id="WP_345525402.1">
    <property type="nucleotide sequence ID" value="NZ_BAABKN010000005.1"/>
</dbReference>
<evidence type="ECO:0000256" key="3">
    <source>
        <dbReference type="SAM" id="MobiDB-lite"/>
    </source>
</evidence>
<dbReference type="InterPro" id="IPR001128">
    <property type="entry name" value="Cyt_P450"/>
</dbReference>
<comment type="caution">
    <text evidence="4">The sequence shown here is derived from an EMBL/GenBank/DDBJ whole genome shotgun (WGS) entry which is preliminary data.</text>
</comment>
<proteinExistence type="inferred from homology"/>
<reference evidence="5" key="1">
    <citation type="journal article" date="2019" name="Int. J. Syst. Evol. Microbiol.">
        <title>The Global Catalogue of Microorganisms (GCM) 10K type strain sequencing project: providing services to taxonomists for standard genome sequencing and annotation.</title>
        <authorList>
            <consortium name="The Broad Institute Genomics Platform"/>
            <consortium name="The Broad Institute Genome Sequencing Center for Infectious Disease"/>
            <person name="Wu L."/>
            <person name="Ma J."/>
        </authorList>
    </citation>
    <scope>NUCLEOTIDE SEQUENCE [LARGE SCALE GENOMIC DNA]</scope>
    <source>
        <strain evidence="5">JCM 18532</strain>
    </source>
</reference>
<protein>
    <submittedName>
        <fullName evidence="4">Cytochrome P450</fullName>
    </submittedName>
</protein>
<dbReference type="PROSITE" id="PS00086">
    <property type="entry name" value="CYTOCHROME_P450"/>
    <property type="match status" value="1"/>
</dbReference>
<evidence type="ECO:0000256" key="2">
    <source>
        <dbReference type="RuleBase" id="RU000461"/>
    </source>
</evidence>
<dbReference type="PRINTS" id="PR00359">
    <property type="entry name" value="BP450"/>
</dbReference>
<keyword evidence="5" id="KW-1185">Reference proteome</keyword>
<dbReference type="InterPro" id="IPR002397">
    <property type="entry name" value="Cyt_P450_B"/>
</dbReference>
<dbReference type="InterPro" id="IPR036396">
    <property type="entry name" value="Cyt_P450_sf"/>
</dbReference>
<dbReference type="Pfam" id="PF00067">
    <property type="entry name" value="p450"/>
    <property type="match status" value="1"/>
</dbReference>
<organism evidence="4 5">
    <name type="scientific">Nocardioides endophyticus</name>
    <dbReference type="NCBI Taxonomy" id="1353775"/>
    <lineage>
        <taxon>Bacteria</taxon>
        <taxon>Bacillati</taxon>
        <taxon>Actinomycetota</taxon>
        <taxon>Actinomycetes</taxon>
        <taxon>Propionibacteriales</taxon>
        <taxon>Nocardioidaceae</taxon>
        <taxon>Nocardioides</taxon>
    </lineage>
</organism>
<dbReference type="EMBL" id="BAABKN010000005">
    <property type="protein sequence ID" value="GAA4728124.1"/>
    <property type="molecule type" value="Genomic_DNA"/>
</dbReference>
<accession>A0ABP8YIU0</accession>
<gene>
    <name evidence="4" type="ORF">GCM10023350_09090</name>
</gene>
<sequence>MADVLDEAEPYRAPGVCPAGDRSSDDFDILDPDYLRNPYPTWDELRGTCPVAHSDRWGGSWLPTGFETVKEIARRPEDFSSRALEVTGPIPPVGKGLRVPPLSSDPPYHAAHRKLLMPLFTKSAVSSWETRIREIAVESLDRLDGRQEIDAATEYAGHVPMQVTLEMLGVRADDASALETMVDQLLRSGPRDLEQRERAARGLLDYFREVLSEPGCVEDRPDLLGHLLRLQAEDPSIDEERMLGMCFLLLVAGIDTTWAALSSSLLHLASHPADREQLVDDPRLIPAAVEEFLRAFAPVSNARVTTREVNIGGQDLPANERVILPLAAANRDPEAFDDPDQIKLDREPNNHIAFGLGIHRCLGSHLARLELRVALEEWLRRYPVFSLRADVTIEYWGGQVRGPANVPIAIGEVRR</sequence>
<evidence type="ECO:0000313" key="4">
    <source>
        <dbReference type="EMBL" id="GAA4728124.1"/>
    </source>
</evidence>
<keyword evidence="2" id="KW-0479">Metal-binding</keyword>
<dbReference type="PANTHER" id="PTHR46696">
    <property type="entry name" value="P450, PUTATIVE (EUROFUNG)-RELATED"/>
    <property type="match status" value="1"/>
</dbReference>
<dbReference type="PANTHER" id="PTHR46696:SF6">
    <property type="entry name" value="P450, PUTATIVE (EUROFUNG)-RELATED"/>
    <property type="match status" value="1"/>
</dbReference>
<keyword evidence="2" id="KW-0408">Iron</keyword>
<keyword evidence="2" id="KW-0560">Oxidoreductase</keyword>
<dbReference type="SUPFAM" id="SSF48264">
    <property type="entry name" value="Cytochrome P450"/>
    <property type="match status" value="1"/>
</dbReference>
<dbReference type="Gene3D" id="1.10.630.10">
    <property type="entry name" value="Cytochrome P450"/>
    <property type="match status" value="1"/>
</dbReference>
<comment type="similarity">
    <text evidence="1 2">Belongs to the cytochrome P450 family.</text>
</comment>
<evidence type="ECO:0000256" key="1">
    <source>
        <dbReference type="ARBA" id="ARBA00010617"/>
    </source>
</evidence>
<feature type="region of interest" description="Disordered" evidence="3">
    <location>
        <begin position="1"/>
        <end position="24"/>
    </location>
</feature>
<dbReference type="InterPro" id="IPR017972">
    <property type="entry name" value="Cyt_P450_CS"/>
</dbReference>
<dbReference type="PRINTS" id="PR00385">
    <property type="entry name" value="P450"/>
</dbReference>
<keyword evidence="2" id="KW-0503">Monooxygenase</keyword>
<evidence type="ECO:0000313" key="5">
    <source>
        <dbReference type="Proteomes" id="UP001499882"/>
    </source>
</evidence>
<keyword evidence="2" id="KW-0349">Heme</keyword>